<dbReference type="OrthoDB" id="5046242at2759"/>
<dbReference type="Proteomes" id="UP000799437">
    <property type="component" value="Unassembled WGS sequence"/>
</dbReference>
<dbReference type="InterPro" id="IPR001613">
    <property type="entry name" value="Flavin_amine_oxidase"/>
</dbReference>
<dbReference type="Gene3D" id="1.10.405.10">
    <property type="entry name" value="Guanine Nucleotide Dissociation Inhibitor, domain 1"/>
    <property type="match status" value="1"/>
</dbReference>
<dbReference type="PANTHER" id="PTHR43563:SF14">
    <property type="entry name" value="AMINE OXIDASE"/>
    <property type="match status" value="1"/>
</dbReference>
<keyword evidence="6" id="KW-0274">FAD</keyword>
<accession>A0A6A6VXM5</accession>
<dbReference type="InterPro" id="IPR050703">
    <property type="entry name" value="Flavin_MAO"/>
</dbReference>
<reference evidence="8" key="1">
    <citation type="journal article" date="2020" name="Stud. Mycol.">
        <title>101 Dothideomycetes genomes: a test case for predicting lifestyles and emergence of pathogens.</title>
        <authorList>
            <person name="Haridas S."/>
            <person name="Albert R."/>
            <person name="Binder M."/>
            <person name="Bloem J."/>
            <person name="Labutti K."/>
            <person name="Salamov A."/>
            <person name="Andreopoulos B."/>
            <person name="Baker S."/>
            <person name="Barry K."/>
            <person name="Bills G."/>
            <person name="Bluhm B."/>
            <person name="Cannon C."/>
            <person name="Castanera R."/>
            <person name="Culley D."/>
            <person name="Daum C."/>
            <person name="Ezra D."/>
            <person name="Gonzalez J."/>
            <person name="Henrissat B."/>
            <person name="Kuo A."/>
            <person name="Liang C."/>
            <person name="Lipzen A."/>
            <person name="Lutzoni F."/>
            <person name="Magnuson J."/>
            <person name="Mondo S."/>
            <person name="Nolan M."/>
            <person name="Ohm R."/>
            <person name="Pangilinan J."/>
            <person name="Park H.-J."/>
            <person name="Ramirez L."/>
            <person name="Alfaro M."/>
            <person name="Sun H."/>
            <person name="Tritt A."/>
            <person name="Yoshinaga Y."/>
            <person name="Zwiers L.-H."/>
            <person name="Turgeon B."/>
            <person name="Goodwin S."/>
            <person name="Spatafora J."/>
            <person name="Crous P."/>
            <person name="Grigoriev I."/>
        </authorList>
    </citation>
    <scope>NUCLEOTIDE SEQUENCE</scope>
    <source>
        <strain evidence="8">CBS 121739</strain>
    </source>
</reference>
<evidence type="ECO:0000313" key="8">
    <source>
        <dbReference type="EMBL" id="KAF2754444.1"/>
    </source>
</evidence>
<dbReference type="EC" id="1.4.3.-" evidence="6"/>
<comment type="cofactor">
    <cofactor evidence="1 6">
        <name>FAD</name>
        <dbReference type="ChEBI" id="CHEBI:57692"/>
    </cofactor>
</comment>
<dbReference type="InterPro" id="IPR036188">
    <property type="entry name" value="FAD/NAD-bd_sf"/>
</dbReference>
<evidence type="ECO:0000313" key="9">
    <source>
        <dbReference type="Proteomes" id="UP000799437"/>
    </source>
</evidence>
<dbReference type="EMBL" id="ML996580">
    <property type="protein sequence ID" value="KAF2754444.1"/>
    <property type="molecule type" value="Genomic_DNA"/>
</dbReference>
<evidence type="ECO:0000256" key="5">
    <source>
        <dbReference type="PIRSR" id="PIRSR601613-1"/>
    </source>
</evidence>
<dbReference type="AlphaFoldDB" id="A0A6A6VXM5"/>
<dbReference type="RefSeq" id="XP_033596895.1">
    <property type="nucleotide sequence ID" value="XM_033742887.1"/>
</dbReference>
<dbReference type="PANTHER" id="PTHR43563">
    <property type="entry name" value="AMINE OXIDASE"/>
    <property type="match status" value="1"/>
</dbReference>
<feature type="domain" description="Amine oxidase" evidence="7">
    <location>
        <begin position="11"/>
        <end position="449"/>
    </location>
</feature>
<feature type="binding site" evidence="5">
    <location>
        <position position="232"/>
    </location>
    <ligand>
        <name>FAD</name>
        <dbReference type="ChEBI" id="CHEBI:57692"/>
    </ligand>
</feature>
<dbReference type="PRINTS" id="PR00757">
    <property type="entry name" value="AMINEOXDASEF"/>
</dbReference>
<comment type="catalytic activity">
    <reaction evidence="4">
        <text>a secondary aliphatic amine + O2 + H2O = a primary amine + an aldehyde + H2O2</text>
        <dbReference type="Rhea" id="RHEA:26414"/>
        <dbReference type="ChEBI" id="CHEBI:15377"/>
        <dbReference type="ChEBI" id="CHEBI:15379"/>
        <dbReference type="ChEBI" id="CHEBI:16240"/>
        <dbReference type="ChEBI" id="CHEBI:17478"/>
        <dbReference type="ChEBI" id="CHEBI:58855"/>
        <dbReference type="ChEBI" id="CHEBI:65296"/>
        <dbReference type="EC" id="1.4.3.4"/>
    </reaction>
</comment>
<gene>
    <name evidence="8" type="ORF">EJ05DRAFT_468864</name>
</gene>
<evidence type="ECO:0000256" key="4">
    <source>
        <dbReference type="ARBA" id="ARBA00048448"/>
    </source>
</evidence>
<dbReference type="GeneID" id="54483941"/>
<dbReference type="InterPro" id="IPR002937">
    <property type="entry name" value="Amino_oxidase"/>
</dbReference>
<dbReference type="GO" id="GO:0097621">
    <property type="term" value="F:monoamine oxidase activity"/>
    <property type="evidence" value="ECO:0007669"/>
    <property type="project" value="UniProtKB-EC"/>
</dbReference>
<feature type="binding site" evidence="5">
    <location>
        <begin position="31"/>
        <end position="32"/>
    </location>
    <ligand>
        <name>FAD</name>
        <dbReference type="ChEBI" id="CHEBI:57692"/>
    </ligand>
</feature>
<keyword evidence="3 6" id="KW-0560">Oxidoreductase</keyword>
<evidence type="ECO:0000256" key="1">
    <source>
        <dbReference type="ARBA" id="ARBA00001974"/>
    </source>
</evidence>
<feature type="binding site" evidence="5">
    <location>
        <position position="12"/>
    </location>
    <ligand>
        <name>FAD</name>
        <dbReference type="ChEBI" id="CHEBI:57692"/>
    </ligand>
</feature>
<organism evidence="8 9">
    <name type="scientific">Pseudovirgaria hyperparasitica</name>
    <dbReference type="NCBI Taxonomy" id="470096"/>
    <lineage>
        <taxon>Eukaryota</taxon>
        <taxon>Fungi</taxon>
        <taxon>Dikarya</taxon>
        <taxon>Ascomycota</taxon>
        <taxon>Pezizomycotina</taxon>
        <taxon>Dothideomycetes</taxon>
        <taxon>Dothideomycetes incertae sedis</taxon>
        <taxon>Acrospermales</taxon>
        <taxon>Acrospermaceae</taxon>
        <taxon>Pseudovirgaria</taxon>
    </lineage>
</organism>
<keyword evidence="6" id="KW-0285">Flavoprotein</keyword>
<feature type="binding site" evidence="5">
    <location>
        <position position="425"/>
    </location>
    <ligand>
        <name>FAD</name>
        <dbReference type="ChEBI" id="CHEBI:57692"/>
    </ligand>
</feature>
<dbReference type="SUPFAM" id="SSF51905">
    <property type="entry name" value="FAD/NAD(P)-binding domain"/>
    <property type="match status" value="1"/>
</dbReference>
<sequence>MFDIIIVGAGLSGLQSALSAQEAGLTVAVVEARDRLGGKVWSVPLASGRGVVDLGAAWVNDSMQKRVWRYTQMFGLDVVRQRLEGQAVMIAGEGEGGRVEFPFGIMPEFSAAEKRDLERVRDHIQAESMQTGLPSQEQDAVTLDQYVRDLGARPKTRSMVNLWSQVMHGVESSEQSAAFFIDYCRRNHGLLAIRADDRTGGQYLRYHQGTSAIVEGIAGLVGHANIHLSSPVASIQDHGGHVSVITTNGNTFQGKKCILSLPTTLYKDINILPPLPPRAQEVYNSTRLGDYNKAIVCYDRPWWRDQGYNGFFMSFNGPVNLARDTSVDEKRQFSLTCFVNGQFGRDWSRLRSHERRKVVLEQLAKVYKVDRDSEVWRPIEIFDQVWMEEKFSKGALTPITAVGHLTKFVDVYGKPVGNLHFVGTEFATEWKGYMEGALETGERAVREVMNMLGPRSTL</sequence>
<comment type="similarity">
    <text evidence="2 6">Belongs to the flavin monoamine oxidase family.</text>
</comment>
<dbReference type="Gene3D" id="3.90.660.10">
    <property type="match status" value="1"/>
</dbReference>
<evidence type="ECO:0000256" key="3">
    <source>
        <dbReference type="ARBA" id="ARBA00023002"/>
    </source>
</evidence>
<evidence type="ECO:0000256" key="6">
    <source>
        <dbReference type="RuleBase" id="RU362067"/>
    </source>
</evidence>
<keyword evidence="9" id="KW-1185">Reference proteome</keyword>
<dbReference type="SUPFAM" id="SSF54373">
    <property type="entry name" value="FAD-linked reductases, C-terminal domain"/>
    <property type="match status" value="1"/>
</dbReference>
<dbReference type="Pfam" id="PF01593">
    <property type="entry name" value="Amino_oxidase"/>
    <property type="match status" value="1"/>
</dbReference>
<proteinExistence type="inferred from homology"/>
<name>A0A6A6VXM5_9PEZI</name>
<evidence type="ECO:0000256" key="2">
    <source>
        <dbReference type="ARBA" id="ARBA00005995"/>
    </source>
</evidence>
<evidence type="ECO:0000259" key="7">
    <source>
        <dbReference type="Pfam" id="PF01593"/>
    </source>
</evidence>
<protein>
    <recommendedName>
        <fullName evidence="6">Amine oxidase</fullName>
        <ecNumber evidence="6">1.4.3.-</ecNumber>
    </recommendedName>
</protein>
<dbReference type="Gene3D" id="3.50.50.60">
    <property type="entry name" value="FAD/NAD(P)-binding domain"/>
    <property type="match status" value="1"/>
</dbReference>
<feature type="binding site" evidence="5">
    <location>
        <position position="338"/>
    </location>
    <ligand>
        <name>substrate</name>
    </ligand>
</feature>